<dbReference type="Proteomes" id="UP000439550">
    <property type="component" value="Unassembled WGS sequence"/>
</dbReference>
<protein>
    <submittedName>
        <fullName evidence="3">NUDIX domain-containing protein</fullName>
    </submittedName>
</protein>
<proteinExistence type="inferred from homology"/>
<sequence>MGNKLQAILENYVPDGVQETSDLAYMKVLAKDDVHLTRASLTHFTASAFVLNEMHDKVLGIFHKIYNSWGFMGGHCDGESDLLFVAHKEAREESGLSALTALQECPISLEIGAVAPHTHRTRGYVSCHLHLNLTFLFEANEADALMINTDETRGVAWIPMDEFVEKSTEPEMRIIYEKIISRIKQRSFK</sequence>
<comment type="similarity">
    <text evidence="1">Belongs to the Nudix hydrolase family.</text>
</comment>
<gene>
    <name evidence="3" type="ORF">GHI93_06025</name>
</gene>
<dbReference type="InterPro" id="IPR000086">
    <property type="entry name" value="NUDIX_hydrolase_dom"/>
</dbReference>
<dbReference type="Pfam" id="PF00293">
    <property type="entry name" value="NUDIX"/>
    <property type="match status" value="1"/>
</dbReference>
<accession>A0A7X1ZA02</accession>
<evidence type="ECO:0000256" key="1">
    <source>
        <dbReference type="ARBA" id="ARBA00005582"/>
    </source>
</evidence>
<evidence type="ECO:0000313" key="4">
    <source>
        <dbReference type="Proteomes" id="UP000439550"/>
    </source>
</evidence>
<dbReference type="SUPFAM" id="SSF55811">
    <property type="entry name" value="Nudix"/>
    <property type="match status" value="1"/>
</dbReference>
<dbReference type="PANTHER" id="PTHR43736">
    <property type="entry name" value="ADP-RIBOSE PYROPHOSPHATASE"/>
    <property type="match status" value="1"/>
</dbReference>
<feature type="domain" description="Nudix hydrolase" evidence="2">
    <location>
        <begin position="41"/>
        <end position="181"/>
    </location>
</feature>
<comment type="caution">
    <text evidence="3">The sequence shown here is derived from an EMBL/GenBank/DDBJ whole genome shotgun (WGS) entry which is preliminary data.</text>
</comment>
<organism evidence="3 4">
    <name type="scientific">Lactococcus hircilactis</name>
    <dbReference type="NCBI Taxonomy" id="1494462"/>
    <lineage>
        <taxon>Bacteria</taxon>
        <taxon>Bacillati</taxon>
        <taxon>Bacillota</taxon>
        <taxon>Bacilli</taxon>
        <taxon>Lactobacillales</taxon>
        <taxon>Streptococcaceae</taxon>
        <taxon>Lactococcus</taxon>
    </lineage>
</organism>
<reference evidence="3 4" key="1">
    <citation type="submission" date="2019-10" db="EMBL/GenBank/DDBJ databases">
        <authorList>
            <person name="Dong K."/>
        </authorList>
    </citation>
    <scope>NUCLEOTIDE SEQUENCE [LARGE SCALE GENOMIC DNA]</scope>
    <source>
        <strain evidence="3 4">DSM 28960</strain>
    </source>
</reference>
<dbReference type="PANTHER" id="PTHR43736:SF1">
    <property type="entry name" value="DIHYDRONEOPTERIN TRIPHOSPHATE DIPHOSPHATASE"/>
    <property type="match status" value="1"/>
</dbReference>
<dbReference type="InterPro" id="IPR015797">
    <property type="entry name" value="NUDIX_hydrolase-like_dom_sf"/>
</dbReference>
<dbReference type="AlphaFoldDB" id="A0A7X1ZA02"/>
<dbReference type="OrthoDB" id="9787880at2"/>
<dbReference type="EMBL" id="WITJ01000007">
    <property type="protein sequence ID" value="MQW39496.1"/>
    <property type="molecule type" value="Genomic_DNA"/>
</dbReference>
<dbReference type="Gene3D" id="3.90.79.10">
    <property type="entry name" value="Nucleoside Triphosphate Pyrophosphohydrolase"/>
    <property type="match status" value="1"/>
</dbReference>
<evidence type="ECO:0000259" key="2">
    <source>
        <dbReference type="PROSITE" id="PS51462"/>
    </source>
</evidence>
<evidence type="ECO:0000313" key="3">
    <source>
        <dbReference type="EMBL" id="MQW39496.1"/>
    </source>
</evidence>
<dbReference type="CDD" id="cd03674">
    <property type="entry name" value="NUDIX_Hydrolase"/>
    <property type="match status" value="1"/>
</dbReference>
<keyword evidence="4" id="KW-1185">Reference proteome</keyword>
<dbReference type="PROSITE" id="PS51462">
    <property type="entry name" value="NUDIX"/>
    <property type="match status" value="1"/>
</dbReference>
<dbReference type="RefSeq" id="WP_153496169.1">
    <property type="nucleotide sequence ID" value="NZ_CAXYUY010000007.1"/>
</dbReference>
<name>A0A7X1ZA02_9LACT</name>